<feature type="compositionally biased region" description="Basic and acidic residues" evidence="1">
    <location>
        <begin position="54"/>
        <end position="66"/>
    </location>
</feature>
<feature type="compositionally biased region" description="Low complexity" evidence="1">
    <location>
        <begin position="669"/>
        <end position="688"/>
    </location>
</feature>
<gene>
    <name evidence="3" type="ORF">E6C27_scaffold37G001300</name>
</gene>
<evidence type="ECO:0000313" key="3">
    <source>
        <dbReference type="EMBL" id="KAA0065823.1"/>
    </source>
</evidence>
<organism evidence="3 4">
    <name type="scientific">Cucumis melo var. makuwa</name>
    <name type="common">Oriental melon</name>
    <dbReference type="NCBI Taxonomy" id="1194695"/>
    <lineage>
        <taxon>Eukaryota</taxon>
        <taxon>Viridiplantae</taxon>
        <taxon>Streptophyta</taxon>
        <taxon>Embryophyta</taxon>
        <taxon>Tracheophyta</taxon>
        <taxon>Spermatophyta</taxon>
        <taxon>Magnoliopsida</taxon>
        <taxon>eudicotyledons</taxon>
        <taxon>Gunneridae</taxon>
        <taxon>Pentapetalae</taxon>
        <taxon>rosids</taxon>
        <taxon>fabids</taxon>
        <taxon>Cucurbitales</taxon>
        <taxon>Cucurbitaceae</taxon>
        <taxon>Benincaseae</taxon>
        <taxon>Cucumis</taxon>
    </lineage>
</organism>
<dbReference type="PANTHER" id="PTHR21422:SF10">
    <property type="entry name" value="RAB3 GTPASE-ACTIVATING PROTEIN CATALYTIC SUBUNIT"/>
    <property type="match status" value="1"/>
</dbReference>
<evidence type="ECO:0000259" key="2">
    <source>
        <dbReference type="Pfam" id="PF13890"/>
    </source>
</evidence>
<dbReference type="InterPro" id="IPR045700">
    <property type="entry name" value="Rab3GAP1"/>
</dbReference>
<dbReference type="OrthoDB" id="5391403at2759"/>
<evidence type="ECO:0000313" key="4">
    <source>
        <dbReference type="Proteomes" id="UP000321393"/>
    </source>
</evidence>
<dbReference type="STRING" id="1194695.A0A5A7VC82"/>
<proteinExistence type="predicted"/>
<comment type="caution">
    <text evidence="3">The sequence shown here is derived from an EMBL/GenBank/DDBJ whole genome shotgun (WGS) entry which is preliminary data.</text>
</comment>
<dbReference type="PANTHER" id="PTHR21422">
    <property type="entry name" value="RAB3 GTPASE-ACTIVATING PROTEIN CATALYTIC SUBUNIT"/>
    <property type="match status" value="1"/>
</dbReference>
<accession>A0A5A7VC82</accession>
<dbReference type="AlphaFoldDB" id="A0A5A7VC82"/>
<dbReference type="Proteomes" id="UP000321393">
    <property type="component" value="Unassembled WGS sequence"/>
</dbReference>
<dbReference type="InterPro" id="IPR026147">
    <property type="entry name" value="Rab3GAP1_conserved"/>
</dbReference>
<feature type="region of interest" description="Disordered" evidence="1">
    <location>
        <begin position="30"/>
        <end position="76"/>
    </location>
</feature>
<dbReference type="EMBL" id="SSTE01001190">
    <property type="protein sequence ID" value="KAA0065823.1"/>
    <property type="molecule type" value="Genomic_DNA"/>
</dbReference>
<sequence length="712" mass="79250">MEAPSFVSKARTAFHSAAAKAERVFLDFKSDPSDFDKQVPKDLVKPPIDQTSKNPDEIRSHSEPKHSRWRPSNIGTKQDWQDKFKNIRLGKKAAEDTEKVENPTMAVPFYDENLYLLNMKNDIEAKNAEIIPSVESLWTTDTDSIPPLSVIKQLATAVEAAKKSKSMKSLLASSGDSSPAREKSGLSLSSVRALMLREKEEKSSTEFHHDERIQSLICSLFDAEGIFLRRNFGTALEDTIVTSLPKDIHGAPPDSLLVKISEVIGSFRTLRKMALFWCRIVDEMRRFWSEEQYLPGIPIDEIPDLNSCLLYQRLQVINCCVSRKRRHEIATDSIDAAIREASSNAESGTSKVTIPGNTLLYARLNNGELALRLGADCPFGDHKMLETGEAVYSPVTQVRLMVLSLFFSVKECKGLIKPIFGGQEGPLLTEDVIKETEEFVLRTGSVGAGCSQLLSDMQAFKAANPGCILEDFVRWHSPPDWTEPEPSNDSIDSPVGSDSRGQLSSRMQKEGNLWLELWETSKPVPAVKQTPLFDEDLVVEGILNDLEDLPPSELFEPLFISLLGLGLIMAEAKLANNNNLSKLFYDCKGYVVATCQSSSWSNKVDDLCQVYETVETMMVNPEEILKAMKQPEESNMTASELKRRFKKLSLNFVGKDGQSRKSSPRNANSDGSPSSPQPFSSFFDSKSSLFAKKPPKPETPSATPVENGWTFV</sequence>
<feature type="region of interest" description="Disordered" evidence="1">
    <location>
        <begin position="479"/>
        <end position="503"/>
    </location>
</feature>
<dbReference type="GO" id="GO:0005096">
    <property type="term" value="F:GTPase activator activity"/>
    <property type="evidence" value="ECO:0007669"/>
    <property type="project" value="InterPro"/>
</dbReference>
<feature type="compositionally biased region" description="Basic and acidic residues" evidence="1">
    <location>
        <begin position="30"/>
        <end position="44"/>
    </location>
</feature>
<reference evidence="3 4" key="1">
    <citation type="submission" date="2019-08" db="EMBL/GenBank/DDBJ databases">
        <title>Draft genome sequences of two oriental melons (Cucumis melo L. var makuwa).</title>
        <authorList>
            <person name="Kwon S.-Y."/>
        </authorList>
    </citation>
    <scope>NUCLEOTIDE SEQUENCE [LARGE SCALE GENOMIC DNA]</scope>
    <source>
        <strain evidence="4">cv. SW 3</strain>
        <tissue evidence="3">Leaf</tissue>
    </source>
</reference>
<name>A0A5A7VC82_CUCMM</name>
<evidence type="ECO:0000256" key="1">
    <source>
        <dbReference type="SAM" id="MobiDB-lite"/>
    </source>
</evidence>
<feature type="domain" description="Rab3GAP catalytic subunit conserved" evidence="2">
    <location>
        <begin position="415"/>
        <end position="547"/>
    </location>
</feature>
<dbReference type="Pfam" id="PF13890">
    <property type="entry name" value="Rab3-GTPase_cat"/>
    <property type="match status" value="1"/>
</dbReference>
<feature type="region of interest" description="Disordered" evidence="1">
    <location>
        <begin position="654"/>
        <end position="712"/>
    </location>
</feature>
<protein>
    <submittedName>
        <fullName evidence="3">Rab3 GTPase-activating protein catalytic subunit isoform X2</fullName>
    </submittedName>
</protein>